<dbReference type="EMBL" id="MRBO01000501">
    <property type="protein sequence ID" value="KAB2583809.1"/>
    <property type="molecule type" value="Genomic_DNA"/>
</dbReference>
<dbReference type="AlphaFoldDB" id="A0A5N5E092"/>
<name>A0A5N5E092_RHOER</name>
<reference evidence="1 2" key="1">
    <citation type="journal article" date="2017" name="Poromechanics V (2013)">
        <title>Genomic Characterization of the Arsenic-Tolerant Actinobacterium, &lt;i&gt;Rhodococcus erythropolis&lt;/i&gt; S43.</title>
        <authorList>
            <person name="Retamal-Morales G."/>
            <person name="Mehnert M."/>
            <person name="Schwabe R."/>
            <person name="Tischler D."/>
            <person name="Schloemann M."/>
            <person name="Levican G.J."/>
        </authorList>
    </citation>
    <scope>NUCLEOTIDE SEQUENCE [LARGE SCALE GENOMIC DNA]</scope>
    <source>
        <strain evidence="1 2">S43</strain>
    </source>
</reference>
<dbReference type="Proteomes" id="UP000325576">
    <property type="component" value="Unassembled WGS sequence"/>
</dbReference>
<evidence type="ECO:0008006" key="3">
    <source>
        <dbReference type="Google" id="ProtNLM"/>
    </source>
</evidence>
<proteinExistence type="predicted"/>
<organism evidence="1 2">
    <name type="scientific">Rhodococcus erythropolis</name>
    <name type="common">Arthrobacter picolinophilus</name>
    <dbReference type="NCBI Taxonomy" id="1833"/>
    <lineage>
        <taxon>Bacteria</taxon>
        <taxon>Bacillati</taxon>
        <taxon>Actinomycetota</taxon>
        <taxon>Actinomycetes</taxon>
        <taxon>Mycobacteriales</taxon>
        <taxon>Nocardiaceae</taxon>
        <taxon>Rhodococcus</taxon>
        <taxon>Rhodococcus erythropolis group</taxon>
    </lineage>
</organism>
<sequence>MRDADMRVALHARLALKFVGDRIRDEMGLCLGATRVDVAVVNGSLHGYEIKSDRDTLVRLPAQVELYNRVLDYSTIVCGEKYVERISEHVPDEWGIIEVAGDSVEPAVFERRPARRNSTVDPIAIAQLLWRDEAAAELVRRGERVLRRETRWDLWDRLACLPMPELQNVVRTQLKARPVWPTGR</sequence>
<comment type="caution">
    <text evidence="1">The sequence shown here is derived from an EMBL/GenBank/DDBJ whole genome shotgun (WGS) entry which is preliminary data.</text>
</comment>
<gene>
    <name evidence="1" type="ORF">BS297_18715</name>
</gene>
<dbReference type="InterPro" id="IPR047729">
    <property type="entry name" value="Sce7726-like"/>
</dbReference>
<accession>A0A5N5E092</accession>
<dbReference type="NCBIfam" id="NF033832">
    <property type="entry name" value="sce7726_fam"/>
    <property type="match status" value="1"/>
</dbReference>
<evidence type="ECO:0000313" key="2">
    <source>
        <dbReference type="Proteomes" id="UP000325576"/>
    </source>
</evidence>
<evidence type="ECO:0000313" key="1">
    <source>
        <dbReference type="EMBL" id="KAB2583809.1"/>
    </source>
</evidence>
<protein>
    <recommendedName>
        <fullName evidence="3">Sce7726 family protein</fullName>
    </recommendedName>
</protein>